<feature type="region of interest" description="Disordered" evidence="2">
    <location>
        <begin position="1260"/>
        <end position="1288"/>
    </location>
</feature>
<dbReference type="EMBL" id="JAACFV010000039">
    <property type="protein sequence ID" value="KAF7509591.1"/>
    <property type="molecule type" value="Genomic_DNA"/>
</dbReference>
<dbReference type="InterPro" id="IPR027417">
    <property type="entry name" value="P-loop_NTPase"/>
</dbReference>
<organism evidence="4 5">
    <name type="scientific">Endocarpon pusillum</name>
    <dbReference type="NCBI Taxonomy" id="364733"/>
    <lineage>
        <taxon>Eukaryota</taxon>
        <taxon>Fungi</taxon>
        <taxon>Dikarya</taxon>
        <taxon>Ascomycota</taxon>
        <taxon>Pezizomycotina</taxon>
        <taxon>Eurotiomycetes</taxon>
        <taxon>Chaetothyriomycetidae</taxon>
        <taxon>Verrucariales</taxon>
        <taxon>Verrucariaceae</taxon>
        <taxon>Endocarpon</taxon>
    </lineage>
</organism>
<dbReference type="InterPro" id="IPR053137">
    <property type="entry name" value="NLR-like"/>
</dbReference>
<dbReference type="OrthoDB" id="5986190at2759"/>
<keyword evidence="5" id="KW-1185">Reference proteome</keyword>
<evidence type="ECO:0000313" key="5">
    <source>
        <dbReference type="Proteomes" id="UP000606974"/>
    </source>
</evidence>
<dbReference type="PANTHER" id="PTHR46082:SF6">
    <property type="entry name" value="AAA+ ATPASE DOMAIN-CONTAINING PROTEIN-RELATED"/>
    <property type="match status" value="1"/>
</dbReference>
<dbReference type="SUPFAM" id="SSF52540">
    <property type="entry name" value="P-loop containing nucleoside triphosphate hydrolases"/>
    <property type="match status" value="1"/>
</dbReference>
<name>A0A8H7E7C6_9EURO</name>
<dbReference type="Gene3D" id="3.40.50.300">
    <property type="entry name" value="P-loop containing nucleotide triphosphate hydrolases"/>
    <property type="match status" value="1"/>
</dbReference>
<dbReference type="InterPro" id="IPR011990">
    <property type="entry name" value="TPR-like_helical_dom_sf"/>
</dbReference>
<protein>
    <recommendedName>
        <fullName evidence="3">DUF676 domain-containing protein</fullName>
    </recommendedName>
</protein>
<dbReference type="Gene3D" id="3.40.50.1820">
    <property type="entry name" value="alpha/beta hydrolase"/>
    <property type="match status" value="1"/>
</dbReference>
<dbReference type="SUPFAM" id="SSF48452">
    <property type="entry name" value="TPR-like"/>
    <property type="match status" value="2"/>
</dbReference>
<dbReference type="PANTHER" id="PTHR46082">
    <property type="entry name" value="ATP/GTP-BINDING PROTEIN-RELATED"/>
    <property type="match status" value="1"/>
</dbReference>
<dbReference type="Pfam" id="PF13424">
    <property type="entry name" value="TPR_12"/>
    <property type="match status" value="2"/>
</dbReference>
<evidence type="ECO:0000256" key="1">
    <source>
        <dbReference type="ARBA" id="ARBA00007920"/>
    </source>
</evidence>
<gene>
    <name evidence="4" type="ORF">GJ744_007629</name>
</gene>
<evidence type="ECO:0000313" key="4">
    <source>
        <dbReference type="EMBL" id="KAF7509591.1"/>
    </source>
</evidence>
<dbReference type="Gene3D" id="1.25.40.10">
    <property type="entry name" value="Tetratricopeptide repeat domain"/>
    <property type="match status" value="2"/>
</dbReference>
<evidence type="ECO:0000256" key="2">
    <source>
        <dbReference type="SAM" id="MobiDB-lite"/>
    </source>
</evidence>
<reference evidence="4" key="1">
    <citation type="submission" date="2020-02" db="EMBL/GenBank/DDBJ databases">
        <authorList>
            <person name="Palmer J.M."/>
        </authorList>
    </citation>
    <scope>NUCLEOTIDE SEQUENCE</scope>
    <source>
        <strain evidence="4">EPUS1.4</strain>
        <tissue evidence="4">Thallus</tissue>
    </source>
</reference>
<accession>A0A8H7E7C6</accession>
<dbReference type="Proteomes" id="UP000606974">
    <property type="component" value="Unassembled WGS sequence"/>
</dbReference>
<dbReference type="Pfam" id="PF05057">
    <property type="entry name" value="DUF676"/>
    <property type="match status" value="1"/>
</dbReference>
<feature type="domain" description="DUF676" evidence="3">
    <location>
        <begin position="71"/>
        <end position="150"/>
    </location>
</feature>
<dbReference type="InterPro" id="IPR007751">
    <property type="entry name" value="DUF676_lipase-like"/>
</dbReference>
<feature type="compositionally biased region" description="Basic and acidic residues" evidence="2">
    <location>
        <begin position="1269"/>
        <end position="1280"/>
    </location>
</feature>
<comment type="caution">
    <text evidence="4">The sequence shown here is derived from an EMBL/GenBank/DDBJ whole genome shotgun (WGS) entry which is preliminary data.</text>
</comment>
<comment type="similarity">
    <text evidence="1">Belongs to the putative lipase ROG1 family.</text>
</comment>
<proteinExistence type="inferred from homology"/>
<sequence>MSNSKSFLRRIYPIDTNDTAGAVDIIAVHGLDPLDNPLHATKTWTADNGNLWLKDFLPLRQPRIRVFLYGYNSSAVFGASITGVDGAAENLLNYLRLERQTDKNRPIVWVSHSLGGLVVKKAIINAYVSGDYYQSIHDATRGVIFFGTPHRGGHHATLGDRMAKICRVVTGNVRNNIMEALREDSMFASDINKDFARRAAALDLRVVNFIEELPIARHLGLVVPQSSAALDWSEPAEIQVHLEATHTAMCKFGDRNEMYKLVEDNRLPKYSPVTESFLDPALLPTPGNVLLDEKALLGFGPRMKYKPSMESLTGGIVEDHKSTWPPRNHSSSSTWLNKLTGLRPFFNLSSVTPSEAKSTASDSSTDTTTIWPIRILPHARPTSIMRRAQLFEQLLVASGDGPVALHGIGGGGKTQLAVRLAYWFLDRGPEFSVIWIHAASVETCAEGMRTLAEKCGIVEPQTNSVLDPHFPRASLVELLRCVRTWLGHAPAWKWLIVFDSADEGDVLTSPLTDFGHSLEVDDAHSFSIIDCVPADGYVVFTTKSRAAAAKFSDLKSGKMLEVGRFSLEEATLMLEMGLDDDLLMGTPIAPQQRSLTLNFGNAPNEDEIPHSVRQYRTDRALELAEKLDCLPLAISQAAAFMNRNRLSTADYLKRMTASSDEMLAELMTRPQPLETQIGVPRSIYDTWRLSYQIIQSRNTLAVDVLAFMSFLEQNSIILSLLQAAFCVGTDVKLVDALGELRDYALIHSGSVPGIFTMQRLVQATTIKWLKERKLDVQWARAVLMTVADKFPDSDNSTSWPECAAWLPHASKILRGPHFETAADKAALASLHLKVGHYYFQTGRWSEARASTEIASSLRVEIFGRWEMPTLDAKDQLILIVRELGLFNLAEATAREVKRHRKRKLGIENELTLKSYRVLSLTLEDQGQYTEALRYAEKALKGFQDLHGATDPLHPDILISMYRLGASCELIGNFSKSETLLAQALQGLKQRGQGETQHASEVLHRLSHLQRGLGNYRESEESAIASMKLRRELLGSDHPDTTKAYFSAGWSILCQERYQESAAVFTAVVQVCNQKVGAHHAYTYTASYFLAESLKGLGEFGQAKELHSRVLLGRKKALRSHHPDILTSQVGLAGVLLILRDFKEAEQLTREVYNFLKKEGKISNERAEIAWTCMSNMGQLHSDRALRAGSESERKTQWKEAIKWARQLVESQERVLGSRHPRIIKASQTLTGYLNAMSGRHQSTNSSILDSMVANVTRLSKTTLAEQEDEKTPLRQTKSMEGKAAPPEP</sequence>
<dbReference type="SUPFAM" id="SSF53474">
    <property type="entry name" value="alpha/beta-Hydrolases"/>
    <property type="match status" value="1"/>
</dbReference>
<evidence type="ECO:0000259" key="3">
    <source>
        <dbReference type="Pfam" id="PF05057"/>
    </source>
</evidence>
<dbReference type="InterPro" id="IPR029058">
    <property type="entry name" value="AB_hydrolase_fold"/>
</dbReference>